<gene>
    <name evidence="1" type="ORF">DS843_06650</name>
</gene>
<dbReference type="AlphaFoldDB" id="A0A9W7NLG0"/>
<name>A0A9W7NLG0_9PROT</name>
<accession>A0A9W7NLG0</accession>
<evidence type="ECO:0000313" key="2">
    <source>
        <dbReference type="Proteomes" id="UP000480854"/>
    </source>
</evidence>
<organism evidence="1 2">
    <name type="scientific">Roseomonas genomospecies 6</name>
    <dbReference type="NCBI Taxonomy" id="214106"/>
    <lineage>
        <taxon>Bacteria</taxon>
        <taxon>Pseudomonadati</taxon>
        <taxon>Pseudomonadota</taxon>
        <taxon>Alphaproteobacteria</taxon>
        <taxon>Acetobacterales</taxon>
        <taxon>Roseomonadaceae</taxon>
        <taxon>Roseomonas</taxon>
    </lineage>
</organism>
<keyword evidence="2" id="KW-1185">Reference proteome</keyword>
<dbReference type="RefSeq" id="WP_149468123.1">
    <property type="nucleotide sequence ID" value="NZ_QOKW01000004.1"/>
</dbReference>
<dbReference type="OrthoDB" id="9985033at2"/>
<reference evidence="1 2" key="1">
    <citation type="submission" date="2018-07" db="EMBL/GenBank/DDBJ databases">
        <title>Genome sequence of Azospirillum sp. ATCC 49961.</title>
        <authorList>
            <person name="Sant'Anna F.H."/>
            <person name="Baldani J.I."/>
            <person name="Zilli J.E."/>
            <person name="Reis V.M."/>
            <person name="Hartmann A."/>
            <person name="Cruz L."/>
            <person name="de Souza E.M."/>
            <person name="de Oliveira Pedrosa F."/>
            <person name="Passaglia L.M.P."/>
        </authorList>
    </citation>
    <scope>NUCLEOTIDE SEQUENCE [LARGE SCALE GENOMIC DNA]</scope>
    <source>
        <strain evidence="1 2">ATCC 49961</strain>
    </source>
</reference>
<protein>
    <submittedName>
        <fullName evidence="1">Uncharacterized protein</fullName>
    </submittedName>
</protein>
<proteinExistence type="predicted"/>
<dbReference type="Proteomes" id="UP000480854">
    <property type="component" value="Unassembled WGS sequence"/>
</dbReference>
<dbReference type="EMBL" id="QOKW01000004">
    <property type="protein sequence ID" value="KAA0682220.1"/>
    <property type="molecule type" value="Genomic_DNA"/>
</dbReference>
<sequence>MADERAFEDRIADAVSACVDTVSELAADPYFREAVMKTAVREFSWAILAKFPDKYGLAEQLEVMADVIKNHEDEATTAE</sequence>
<comment type="caution">
    <text evidence="1">The sequence shown here is derived from an EMBL/GenBank/DDBJ whole genome shotgun (WGS) entry which is preliminary data.</text>
</comment>
<evidence type="ECO:0000313" key="1">
    <source>
        <dbReference type="EMBL" id="KAA0682220.1"/>
    </source>
</evidence>